<reference evidence="3" key="1">
    <citation type="journal article" date="2019" name="Sci. Rep.">
        <title>Draft genome of Tanacetum cinerariifolium, the natural source of mosquito coil.</title>
        <authorList>
            <person name="Yamashiro T."/>
            <person name="Shiraishi A."/>
            <person name="Satake H."/>
            <person name="Nakayama K."/>
        </authorList>
    </citation>
    <scope>NUCLEOTIDE SEQUENCE</scope>
</reference>
<gene>
    <name evidence="3" type="ORF">Tci_863529</name>
</gene>
<organism evidence="3">
    <name type="scientific">Tanacetum cinerariifolium</name>
    <name type="common">Dalmatian daisy</name>
    <name type="synonym">Chrysanthemum cinerariifolium</name>
    <dbReference type="NCBI Taxonomy" id="118510"/>
    <lineage>
        <taxon>Eukaryota</taxon>
        <taxon>Viridiplantae</taxon>
        <taxon>Streptophyta</taxon>
        <taxon>Embryophyta</taxon>
        <taxon>Tracheophyta</taxon>
        <taxon>Spermatophyta</taxon>
        <taxon>Magnoliopsida</taxon>
        <taxon>eudicotyledons</taxon>
        <taxon>Gunneridae</taxon>
        <taxon>Pentapetalae</taxon>
        <taxon>asterids</taxon>
        <taxon>campanulids</taxon>
        <taxon>Asterales</taxon>
        <taxon>Asteraceae</taxon>
        <taxon>Asteroideae</taxon>
        <taxon>Anthemideae</taxon>
        <taxon>Anthemidinae</taxon>
        <taxon>Tanacetum</taxon>
    </lineage>
</organism>
<evidence type="ECO:0000259" key="2">
    <source>
        <dbReference type="Pfam" id="PF03732"/>
    </source>
</evidence>
<proteinExistence type="predicted"/>
<dbReference type="Pfam" id="PF03732">
    <property type="entry name" value="Retrotrans_gag"/>
    <property type="match status" value="1"/>
</dbReference>
<evidence type="ECO:0000313" key="3">
    <source>
        <dbReference type="EMBL" id="GFC91559.1"/>
    </source>
</evidence>
<feature type="compositionally biased region" description="Polar residues" evidence="1">
    <location>
        <begin position="121"/>
        <end position="138"/>
    </location>
</feature>
<feature type="compositionally biased region" description="Basic and acidic residues" evidence="1">
    <location>
        <begin position="93"/>
        <end position="113"/>
    </location>
</feature>
<protein>
    <submittedName>
        <fullName evidence="3">Zinc finger, CCHC-type, retrotransposon Gag domain protein</fullName>
    </submittedName>
</protein>
<feature type="region of interest" description="Disordered" evidence="1">
    <location>
        <begin position="67"/>
        <end position="140"/>
    </location>
</feature>
<comment type="caution">
    <text evidence="3">The sequence shown here is derived from an EMBL/GenBank/DDBJ whole genome shotgun (WGS) entry which is preliminary data.</text>
</comment>
<sequence length="198" mass="22564">AAFKLEGDALSWWKAHLRTQVGGDAFADTCTWVAFCKIFYNRYFPASEQQRYEREYGSICQLDRENSGEYMERGQGQQETRGHYDQGQHVNRGRQDQSVEYRGRQDRGYDSKRQVFRGQDQRSAGRNGNDHQGQSNYNQRHHRNQSTWDFNQGYASGSSGQRRSIETLPPPPLCATCGKPHPGVCYKATGGCFTCGST</sequence>
<accession>A0A699S2B1</accession>
<feature type="compositionally biased region" description="Polar residues" evidence="1">
    <location>
        <begin position="148"/>
        <end position="162"/>
    </location>
</feature>
<feature type="non-terminal residue" evidence="3">
    <location>
        <position position="1"/>
    </location>
</feature>
<dbReference type="InterPro" id="IPR005162">
    <property type="entry name" value="Retrotrans_gag_dom"/>
</dbReference>
<feature type="region of interest" description="Disordered" evidence="1">
    <location>
        <begin position="148"/>
        <end position="167"/>
    </location>
</feature>
<name>A0A699S2B1_TANCI</name>
<dbReference type="EMBL" id="BKCJ011132479">
    <property type="protein sequence ID" value="GFC91559.1"/>
    <property type="molecule type" value="Genomic_DNA"/>
</dbReference>
<evidence type="ECO:0000256" key="1">
    <source>
        <dbReference type="SAM" id="MobiDB-lite"/>
    </source>
</evidence>
<dbReference type="AlphaFoldDB" id="A0A699S2B1"/>
<feature type="domain" description="Retrotransposon gag" evidence="2">
    <location>
        <begin position="1"/>
        <end position="73"/>
    </location>
</feature>